<dbReference type="PANTHER" id="PTHR10742">
    <property type="entry name" value="FLAVIN MONOAMINE OXIDASE"/>
    <property type="match status" value="1"/>
</dbReference>
<dbReference type="SUPFAM" id="SSF51905">
    <property type="entry name" value="FAD/NAD(P)-binding domain"/>
    <property type="match status" value="2"/>
</dbReference>
<organism evidence="2">
    <name type="scientific">freshwater metagenome</name>
    <dbReference type="NCBI Taxonomy" id="449393"/>
    <lineage>
        <taxon>unclassified sequences</taxon>
        <taxon>metagenomes</taxon>
        <taxon>ecological metagenomes</taxon>
    </lineage>
</organism>
<protein>
    <submittedName>
        <fullName evidence="2">Unannotated protein</fullName>
    </submittedName>
</protein>
<dbReference type="InterPro" id="IPR036188">
    <property type="entry name" value="FAD/NAD-bd_sf"/>
</dbReference>
<evidence type="ECO:0000313" key="2">
    <source>
        <dbReference type="EMBL" id="CAB5013245.1"/>
    </source>
</evidence>
<dbReference type="EMBL" id="CAFBOZ010000198">
    <property type="protein sequence ID" value="CAB5013245.1"/>
    <property type="molecule type" value="Genomic_DNA"/>
</dbReference>
<feature type="domain" description="Amine oxidase" evidence="1">
    <location>
        <begin position="144"/>
        <end position="471"/>
    </location>
</feature>
<dbReference type="Pfam" id="PF01593">
    <property type="entry name" value="Amino_oxidase"/>
    <property type="match status" value="2"/>
</dbReference>
<evidence type="ECO:0000259" key="1">
    <source>
        <dbReference type="Pfam" id="PF01593"/>
    </source>
</evidence>
<dbReference type="PROSITE" id="PS51318">
    <property type="entry name" value="TAT"/>
    <property type="match status" value="1"/>
</dbReference>
<dbReference type="AlphaFoldDB" id="A0A6J7Q8I8"/>
<dbReference type="GO" id="GO:0016491">
    <property type="term" value="F:oxidoreductase activity"/>
    <property type="evidence" value="ECO:0007669"/>
    <property type="project" value="InterPro"/>
</dbReference>
<dbReference type="Gene3D" id="3.50.50.60">
    <property type="entry name" value="FAD/NAD(P)-binding domain"/>
    <property type="match status" value="2"/>
</dbReference>
<reference evidence="2" key="1">
    <citation type="submission" date="2020-05" db="EMBL/GenBank/DDBJ databases">
        <authorList>
            <person name="Chiriac C."/>
            <person name="Salcher M."/>
            <person name="Ghai R."/>
            <person name="Kavagutti S V."/>
        </authorList>
    </citation>
    <scope>NUCLEOTIDE SEQUENCE</scope>
</reference>
<dbReference type="PANTHER" id="PTHR10742:SF410">
    <property type="entry name" value="LYSINE-SPECIFIC HISTONE DEMETHYLASE 2"/>
    <property type="match status" value="1"/>
</dbReference>
<gene>
    <name evidence="2" type="ORF">UFOPK3992_01329</name>
</gene>
<dbReference type="InterPro" id="IPR002937">
    <property type="entry name" value="Amino_oxidase"/>
</dbReference>
<accession>A0A6J7Q8I8</accession>
<dbReference type="InterPro" id="IPR006311">
    <property type="entry name" value="TAT_signal"/>
</dbReference>
<proteinExistence type="predicted"/>
<name>A0A6J7Q8I8_9ZZZZ</name>
<feature type="domain" description="Amine oxidase" evidence="1">
    <location>
        <begin position="51"/>
        <end position="130"/>
    </location>
</feature>
<sequence>MATPTYSGGMRSPAPVSRRTLLGAAALGALGLAATGYGWPRSTMLPQGVTPAQVTPTPLRSLVSRWDINPWARGSYSALPVGTDSSVRQVLASALMGGRIVLAGEYCDPGHPSTTTGAYSSGVRAARRLLRNSPRSVVVIGAGMAGAAAARTLADAGVSVTVLEASGRVGGRILTNESWGRPVEMGAAWIHDWQPNPITTLARNADLPLRVTNYDDSVVRDTVTGRVSSAGAQADDRLAAAIDSIGDAEPSRLTSVATWLRRRDLARGRFDQWATATELTQEYGLDPARLGQQAQTEGSSNDSGDVLVGGGYSQLVSGLLSRITVSRRSPVTAVNADARGVDLRVNDGRVLRADAVVVAVPLALLQARLPAISPWPRAVAGAVAGLTTGNLEKVVLQYERRWWGSHQVLGMVGGGVAGAPAGSVAALRWTEMFDLTDLLGVPSLVAFSGGAAARARPRTNAGCVAEVVAVLNAAYRG</sequence>
<dbReference type="InterPro" id="IPR050281">
    <property type="entry name" value="Flavin_monoamine_oxidase"/>
</dbReference>